<name>A0A428MMA1_9BACT</name>
<feature type="signal peptide" evidence="2">
    <location>
        <begin position="1"/>
        <end position="25"/>
    </location>
</feature>
<keyword evidence="4" id="KW-1185">Reference proteome</keyword>
<accession>A0A428MMA1</accession>
<dbReference type="AlphaFoldDB" id="A0A428MMA1"/>
<dbReference type="Proteomes" id="UP000269669">
    <property type="component" value="Unassembled WGS sequence"/>
</dbReference>
<evidence type="ECO:0000313" key="4">
    <source>
        <dbReference type="Proteomes" id="UP000269669"/>
    </source>
</evidence>
<gene>
    <name evidence="3" type="ORF">EDE15_3604</name>
</gene>
<dbReference type="RefSeq" id="WP_125486458.1">
    <property type="nucleotide sequence ID" value="NZ_RSDW01000001.1"/>
</dbReference>
<reference evidence="3 4" key="1">
    <citation type="submission" date="2018-12" db="EMBL/GenBank/DDBJ databases">
        <title>Sequencing of bacterial isolates from soil warming experiment in Harvard Forest, Massachusetts, USA.</title>
        <authorList>
            <person name="Deangelis K."/>
        </authorList>
    </citation>
    <scope>NUCLEOTIDE SEQUENCE [LARGE SCALE GENOMIC DNA]</scope>
    <source>
        <strain evidence="3 4">EB153</strain>
    </source>
</reference>
<evidence type="ECO:0000256" key="1">
    <source>
        <dbReference type="SAM" id="MobiDB-lite"/>
    </source>
</evidence>
<evidence type="ECO:0000256" key="2">
    <source>
        <dbReference type="SAM" id="SignalP"/>
    </source>
</evidence>
<proteinExistence type="predicted"/>
<keyword evidence="2" id="KW-0732">Signal</keyword>
<evidence type="ECO:0000313" key="3">
    <source>
        <dbReference type="EMBL" id="RSL18048.1"/>
    </source>
</evidence>
<protein>
    <submittedName>
        <fullName evidence="3">Uncharacterized protein</fullName>
    </submittedName>
</protein>
<dbReference type="EMBL" id="RSDW01000001">
    <property type="protein sequence ID" value="RSL18048.1"/>
    <property type="molecule type" value="Genomic_DNA"/>
</dbReference>
<organism evidence="3 4">
    <name type="scientific">Edaphobacter aggregans</name>
    <dbReference type="NCBI Taxonomy" id="570835"/>
    <lineage>
        <taxon>Bacteria</taxon>
        <taxon>Pseudomonadati</taxon>
        <taxon>Acidobacteriota</taxon>
        <taxon>Terriglobia</taxon>
        <taxon>Terriglobales</taxon>
        <taxon>Acidobacteriaceae</taxon>
        <taxon>Edaphobacter</taxon>
    </lineage>
</organism>
<sequence>MLPLKTVPFSLVLMVAIGSPMQAGAQTQAQIASVATVAGASTAEISKAQQDMWTSPPQGIFATPPTLALIPHSPQAHPGDIWLRSTDEGLHIWGRVQADQEGFHWPQQKSEMLAGDHIEVWLAASPDVPMPAIGWGSQFGKTELKGREDCMRDAGFGVESDAGRKNCQRWYDEQVQYRRDLQRLFVRQWLISGAGIGYPLQGHFFEDYAFTAYAGLSANFFHELLPNLLQPKSDDGLKVDIGGEGRHETKQVINGRSYQDFHQTGYRFHIFIPYTAFPPAQQLKLTDLYLMVDVFGSAAEGRRMGEYSSTSAKRQWGKPATFNHLRLASPRTYSITPCENKPVQTDLYGDEYRSWFFPTKPGKDATLQSTFALINPAGGYMYDAAGVSPEASQAKYFWKELANGATVCGPNLGWHKGDISTHSEFSVNEKYFEAKILPDEWTLIRSGPDTWTHSQFGSGQCGSCPVVGFNLYAVSPKGQVRSALKIEKDLSGQGGLPGNADLAIDPDWKRITLYLTFDDYEANDHKARSTSTTYCLEGHAYKKCGESEHANPPEPANFPDLGSPE</sequence>
<feature type="chain" id="PRO_5018998448" evidence="2">
    <location>
        <begin position="26"/>
        <end position="565"/>
    </location>
</feature>
<feature type="region of interest" description="Disordered" evidence="1">
    <location>
        <begin position="545"/>
        <end position="565"/>
    </location>
</feature>
<comment type="caution">
    <text evidence="3">The sequence shown here is derived from an EMBL/GenBank/DDBJ whole genome shotgun (WGS) entry which is preliminary data.</text>
</comment>